<dbReference type="OrthoDB" id="129709at2"/>
<gene>
    <name evidence="2" type="ORF">M911_04875</name>
</gene>
<dbReference type="PANTHER" id="PTHR43736:SF1">
    <property type="entry name" value="DIHYDRONEOPTERIN TRIPHOSPHATE DIPHOSPHATASE"/>
    <property type="match status" value="1"/>
</dbReference>
<dbReference type="EMBL" id="CP007268">
    <property type="protein sequence ID" value="AHK78625.1"/>
    <property type="molecule type" value="Genomic_DNA"/>
</dbReference>
<dbReference type="RefSeq" id="WP_025280993.1">
    <property type="nucleotide sequence ID" value="NZ_CP007268.1"/>
</dbReference>
<reference evidence="3" key="2">
    <citation type="submission" date="2014-02" db="EMBL/GenBank/DDBJ databases">
        <title>Draft Genome Sequence of extremely halophilic bacteria Halorhodospira halochloris.</title>
        <authorList>
            <person name="Singh K.S."/>
        </authorList>
    </citation>
    <scope>NUCLEOTIDE SEQUENCE [LARGE SCALE GENOMIC DNA]</scope>
    <source>
        <strain evidence="3">A</strain>
    </source>
</reference>
<protein>
    <submittedName>
        <fullName evidence="2">Nucleoside triphosphate hydrolase</fullName>
    </submittedName>
</protein>
<keyword evidence="3" id="KW-1185">Reference proteome</keyword>
<dbReference type="InterPro" id="IPR015797">
    <property type="entry name" value="NUDIX_hydrolase-like_dom_sf"/>
</dbReference>
<dbReference type="GO" id="GO:0016787">
    <property type="term" value="F:hydrolase activity"/>
    <property type="evidence" value="ECO:0007669"/>
    <property type="project" value="UniProtKB-KW"/>
</dbReference>
<organism evidence="2 3">
    <name type="scientific">Ectothiorhodospira haloalkaliphila</name>
    <dbReference type="NCBI Taxonomy" id="421628"/>
    <lineage>
        <taxon>Bacteria</taxon>
        <taxon>Pseudomonadati</taxon>
        <taxon>Pseudomonadota</taxon>
        <taxon>Gammaproteobacteria</taxon>
        <taxon>Chromatiales</taxon>
        <taxon>Ectothiorhodospiraceae</taxon>
        <taxon>Ectothiorhodospira</taxon>
    </lineage>
</organism>
<sequence>MHRRELLGLLSRHQTRFIEESAHLDRARAFVDAHEDCFHCDLWPGHVTGSAWVVSPDRRQVLLMHHRKHGQWFQPGGHADGDADILRVALRETSEETGVDPSHIRLVSGDIFDLDIHVIPASPRGPRHEHFDVRFLVEMDDDMPIPGNDESHQVIWVPLMHVSRYNNNRSTYRMVEKTRRLRTLMDACALRGLSRLRAAGAGRRVATRIDSGGVAPCPRLRRCLRRF</sequence>
<evidence type="ECO:0000313" key="2">
    <source>
        <dbReference type="EMBL" id="AHK78625.1"/>
    </source>
</evidence>
<reference evidence="2 3" key="1">
    <citation type="journal article" date="2014" name="J Genomics">
        <title>Draft Genome Sequence of the Extremely Halophilic Phototrophic Purple Sulfur Bacterium Halorhodospira halochloris.</title>
        <authorList>
            <person name="Singh K.S."/>
            <person name="Kirksey J."/>
            <person name="Hoff W.D."/>
            <person name="Deole R."/>
        </authorList>
    </citation>
    <scope>NUCLEOTIDE SEQUENCE [LARGE SCALE GENOMIC DNA]</scope>
    <source>
        <strain evidence="2 3">A</strain>
    </source>
</reference>
<dbReference type="KEGG" id="hhc:M911_04875"/>
<accession>W8L406</accession>
<dbReference type="SUPFAM" id="SSF55811">
    <property type="entry name" value="Nudix"/>
    <property type="match status" value="1"/>
</dbReference>
<dbReference type="AlphaFoldDB" id="W8L406"/>
<feature type="domain" description="Nudix hydrolase" evidence="1">
    <location>
        <begin position="44"/>
        <end position="180"/>
    </location>
</feature>
<dbReference type="Gene3D" id="3.90.79.10">
    <property type="entry name" value="Nucleoside Triphosphate Pyrophosphohydrolase"/>
    <property type="match status" value="1"/>
</dbReference>
<dbReference type="PROSITE" id="PS51462">
    <property type="entry name" value="NUDIX"/>
    <property type="match status" value="1"/>
</dbReference>
<name>W8L406_9GAMM</name>
<evidence type="ECO:0000259" key="1">
    <source>
        <dbReference type="PROSITE" id="PS51462"/>
    </source>
</evidence>
<dbReference type="PANTHER" id="PTHR43736">
    <property type="entry name" value="ADP-RIBOSE PYROPHOSPHATASE"/>
    <property type="match status" value="1"/>
</dbReference>
<keyword evidence="2" id="KW-0378">Hydrolase</keyword>
<dbReference type="HOGENOM" id="CLU_101758_1_0_6"/>
<evidence type="ECO:0000313" key="3">
    <source>
        <dbReference type="Proteomes" id="UP000019442"/>
    </source>
</evidence>
<dbReference type="Pfam" id="PF00293">
    <property type="entry name" value="NUDIX"/>
    <property type="match status" value="1"/>
</dbReference>
<dbReference type="Proteomes" id="UP000019442">
    <property type="component" value="Chromosome"/>
</dbReference>
<dbReference type="CDD" id="cd03674">
    <property type="entry name" value="NUDIX_Hydrolase"/>
    <property type="match status" value="1"/>
</dbReference>
<dbReference type="InterPro" id="IPR000086">
    <property type="entry name" value="NUDIX_hydrolase_dom"/>
</dbReference>
<proteinExistence type="predicted"/>